<dbReference type="PANTHER" id="PTHR24055">
    <property type="entry name" value="MITOGEN-ACTIVATED PROTEIN KINASE"/>
    <property type="match status" value="1"/>
</dbReference>
<keyword evidence="1" id="KW-0723">Serine/threonine-protein kinase</keyword>
<evidence type="ECO:0000313" key="6">
    <source>
        <dbReference type="EMBL" id="KIM72065.1"/>
    </source>
</evidence>
<proteinExistence type="predicted"/>
<gene>
    <name evidence="6" type="ORF">PILCRDRAFT_830007</name>
</gene>
<dbReference type="HOGENOM" id="CLU_009787_1_2_1"/>
<evidence type="ECO:0000256" key="3">
    <source>
        <dbReference type="ARBA" id="ARBA00022840"/>
    </source>
</evidence>
<evidence type="ECO:0000313" key="7">
    <source>
        <dbReference type="Proteomes" id="UP000054166"/>
    </source>
</evidence>
<keyword evidence="7" id="KW-1185">Reference proteome</keyword>
<sequence>MCATSSHVQQPNTNAHSQPNGSSIHQTPPTTQPHRSAPSAATKEPIVVVGIPSVSIQNNQLQVGNSQSNSTCSYTPLKVLGDGSFGTVWLCDWHGTLPPNTPLSLMQCGAGARPEWVGKLEPVSSHRGSKGRALAGGLVASIFRQIVSGLFHIHSRGYFHRDMKPENALVTTTGLHDYQSVSPIAPTNAPPEKDVVAIIKLADFGLARETRGKFSYTEHVSTRWYRAPEIQPKDFYSLFVRRVPTKLIECIADLLKYDPDVRLTSRQCLEHPYLLETIPRNNIPVPTGLQISTSLPVPFQSHQRNSISSTVSLSSVSPRNLPPSHSHHSAPKSPHPIPPHLQIPHIPDASASHCAPFYNSNDASANDLEHSRSSGHINEENQRSQIWDGDSSPPRHGDWYNMDVSSPRSDIAGEYSSSIQPMDIQTSPMAQEYPQRPQVDLDSITPHVVIGHDASAQSRGGKLGKFGSLAFKKSNKWGLAGMFGHAEKNQSLPPVDEMPIAGSSSSTPSLKRTQSSSTDSRSLSELSPVQGPPVCPVDPKKAKKEAELLEREAQKQRRAMAEKAHREQARAVMQKRNQMLSVESDDLEWKYAGSIMGRLSAISFATVDSDPGPSALRNRPSVFGLNHMTSTSSLRTGTSFDDFPSSARSSNSFSVSESLAHEFHIRANVDGPGTISPPPMQMLSISPSPSWMSHNTDDNEKSSQRGGSVHGHPPSPGVTVNPIFKVTPLPLSGE</sequence>
<feature type="compositionally biased region" description="Low complexity" evidence="4">
    <location>
        <begin position="306"/>
        <end position="317"/>
    </location>
</feature>
<dbReference type="InterPro" id="IPR011009">
    <property type="entry name" value="Kinase-like_dom_sf"/>
</dbReference>
<feature type="domain" description="Protein kinase" evidence="5">
    <location>
        <begin position="1"/>
        <end position="274"/>
    </location>
</feature>
<keyword evidence="3" id="KW-0067">ATP-binding</keyword>
<dbReference type="STRING" id="765440.A0A0C3EHD0"/>
<reference evidence="6 7" key="1">
    <citation type="submission" date="2014-04" db="EMBL/GenBank/DDBJ databases">
        <authorList>
            <consortium name="DOE Joint Genome Institute"/>
            <person name="Kuo A."/>
            <person name="Tarkka M."/>
            <person name="Buscot F."/>
            <person name="Kohler A."/>
            <person name="Nagy L.G."/>
            <person name="Floudas D."/>
            <person name="Copeland A."/>
            <person name="Barry K.W."/>
            <person name="Cichocki N."/>
            <person name="Veneault-Fourrey C."/>
            <person name="LaButti K."/>
            <person name="Lindquist E.A."/>
            <person name="Lipzen A."/>
            <person name="Lundell T."/>
            <person name="Morin E."/>
            <person name="Murat C."/>
            <person name="Sun H."/>
            <person name="Tunlid A."/>
            <person name="Henrissat B."/>
            <person name="Grigoriev I.V."/>
            <person name="Hibbett D.S."/>
            <person name="Martin F."/>
            <person name="Nordberg H.P."/>
            <person name="Cantor M.N."/>
            <person name="Hua S.X."/>
        </authorList>
    </citation>
    <scope>NUCLEOTIDE SEQUENCE [LARGE SCALE GENOMIC DNA]</scope>
    <source>
        <strain evidence="6 7">F 1598</strain>
    </source>
</reference>
<feature type="compositionally biased region" description="Low complexity" evidence="4">
    <location>
        <begin position="512"/>
        <end position="527"/>
    </location>
</feature>
<dbReference type="OrthoDB" id="2158884at2759"/>
<dbReference type="PROSITE" id="PS50011">
    <property type="entry name" value="PROTEIN_KINASE_DOM"/>
    <property type="match status" value="1"/>
</dbReference>
<feature type="region of interest" description="Disordered" evidence="4">
    <location>
        <begin position="670"/>
        <end position="734"/>
    </location>
</feature>
<dbReference type="GO" id="GO:0004674">
    <property type="term" value="F:protein serine/threonine kinase activity"/>
    <property type="evidence" value="ECO:0007669"/>
    <property type="project" value="UniProtKB-KW"/>
</dbReference>
<accession>A0A0C3EHD0</accession>
<evidence type="ECO:0000259" key="5">
    <source>
        <dbReference type="PROSITE" id="PS50011"/>
    </source>
</evidence>
<feature type="compositionally biased region" description="Polar residues" evidence="4">
    <location>
        <begin position="502"/>
        <end position="511"/>
    </location>
</feature>
<dbReference type="GO" id="GO:0005524">
    <property type="term" value="F:ATP binding"/>
    <property type="evidence" value="ECO:0007669"/>
    <property type="project" value="UniProtKB-KW"/>
</dbReference>
<feature type="compositionally biased region" description="Polar residues" evidence="4">
    <location>
        <begin position="1"/>
        <end position="34"/>
    </location>
</feature>
<organism evidence="6 7">
    <name type="scientific">Piloderma croceum (strain F 1598)</name>
    <dbReference type="NCBI Taxonomy" id="765440"/>
    <lineage>
        <taxon>Eukaryota</taxon>
        <taxon>Fungi</taxon>
        <taxon>Dikarya</taxon>
        <taxon>Basidiomycota</taxon>
        <taxon>Agaricomycotina</taxon>
        <taxon>Agaricomycetes</taxon>
        <taxon>Agaricomycetidae</taxon>
        <taxon>Atheliales</taxon>
        <taxon>Atheliaceae</taxon>
        <taxon>Piloderma</taxon>
    </lineage>
</organism>
<feature type="compositionally biased region" description="Polar residues" evidence="4">
    <location>
        <begin position="683"/>
        <end position="694"/>
    </location>
</feature>
<keyword evidence="2" id="KW-0547">Nucleotide-binding</keyword>
<name>A0A0C3EHD0_PILCF</name>
<dbReference type="InterPro" id="IPR050117">
    <property type="entry name" value="MAPK"/>
</dbReference>
<feature type="compositionally biased region" description="Basic and acidic residues" evidence="4">
    <location>
        <begin position="367"/>
        <end position="382"/>
    </location>
</feature>
<keyword evidence="1" id="KW-0418">Kinase</keyword>
<evidence type="ECO:0000256" key="1">
    <source>
        <dbReference type="ARBA" id="ARBA00022527"/>
    </source>
</evidence>
<dbReference type="SUPFAM" id="SSF56112">
    <property type="entry name" value="Protein kinase-like (PK-like)"/>
    <property type="match status" value="1"/>
</dbReference>
<dbReference type="EMBL" id="KN833167">
    <property type="protein sequence ID" value="KIM72065.1"/>
    <property type="molecule type" value="Genomic_DNA"/>
</dbReference>
<evidence type="ECO:0000256" key="4">
    <source>
        <dbReference type="SAM" id="MobiDB-lite"/>
    </source>
</evidence>
<dbReference type="Gene3D" id="1.10.510.10">
    <property type="entry name" value="Transferase(Phosphotransferase) domain 1"/>
    <property type="match status" value="2"/>
</dbReference>
<feature type="region of interest" description="Disordered" evidence="4">
    <location>
        <begin position="1"/>
        <end position="41"/>
    </location>
</feature>
<dbReference type="Proteomes" id="UP000054166">
    <property type="component" value="Unassembled WGS sequence"/>
</dbReference>
<dbReference type="InterPro" id="IPR000719">
    <property type="entry name" value="Prot_kinase_dom"/>
</dbReference>
<feature type="region of interest" description="Disordered" evidence="4">
    <location>
        <begin position="488"/>
        <end position="543"/>
    </location>
</feature>
<dbReference type="SMART" id="SM00220">
    <property type="entry name" value="S_TKc"/>
    <property type="match status" value="1"/>
</dbReference>
<evidence type="ECO:0000256" key="2">
    <source>
        <dbReference type="ARBA" id="ARBA00022741"/>
    </source>
</evidence>
<keyword evidence="1" id="KW-0808">Transferase</keyword>
<dbReference type="InParanoid" id="A0A0C3EHD0"/>
<dbReference type="AlphaFoldDB" id="A0A0C3EHD0"/>
<dbReference type="Pfam" id="PF00069">
    <property type="entry name" value="Pkinase"/>
    <property type="match status" value="1"/>
</dbReference>
<feature type="region of interest" description="Disordered" evidence="4">
    <location>
        <begin position="306"/>
        <end position="394"/>
    </location>
</feature>
<reference evidence="7" key="2">
    <citation type="submission" date="2015-01" db="EMBL/GenBank/DDBJ databases">
        <title>Evolutionary Origins and Diversification of the Mycorrhizal Mutualists.</title>
        <authorList>
            <consortium name="DOE Joint Genome Institute"/>
            <consortium name="Mycorrhizal Genomics Consortium"/>
            <person name="Kohler A."/>
            <person name="Kuo A."/>
            <person name="Nagy L.G."/>
            <person name="Floudas D."/>
            <person name="Copeland A."/>
            <person name="Barry K.W."/>
            <person name="Cichocki N."/>
            <person name="Veneault-Fourrey C."/>
            <person name="LaButti K."/>
            <person name="Lindquist E.A."/>
            <person name="Lipzen A."/>
            <person name="Lundell T."/>
            <person name="Morin E."/>
            <person name="Murat C."/>
            <person name="Riley R."/>
            <person name="Ohm R."/>
            <person name="Sun H."/>
            <person name="Tunlid A."/>
            <person name="Henrissat B."/>
            <person name="Grigoriev I.V."/>
            <person name="Hibbett D.S."/>
            <person name="Martin F."/>
        </authorList>
    </citation>
    <scope>NUCLEOTIDE SEQUENCE [LARGE SCALE GENOMIC DNA]</scope>
    <source>
        <strain evidence="7">F 1598</strain>
    </source>
</reference>
<protein>
    <recommendedName>
        <fullName evidence="5">Protein kinase domain-containing protein</fullName>
    </recommendedName>
</protein>